<keyword evidence="4" id="KW-1185">Reference proteome</keyword>
<keyword evidence="2" id="KW-0732">Signal</keyword>
<feature type="region of interest" description="Disordered" evidence="1">
    <location>
        <begin position="116"/>
        <end position="151"/>
    </location>
</feature>
<dbReference type="Proteomes" id="UP000030665">
    <property type="component" value="Unassembled WGS sequence"/>
</dbReference>
<name>A0A077Z6J7_TRITR</name>
<sequence>MRNLAVCALLAAWFALAGARNAHADENLVNGGGRHFLRSPAPFDDLQADSAMAPTVKLKLMPDQERNEFGAADAKNQKEMSYEEAKAIESNIMEKLKADNDERPIKFSPAQRKFLDTVQNTISRRNQEKEKEFADSRQMGSSISDSELRMQNEEHVADPRYVPYSGGYRMVKKVQPEAVAHKWKRIEGGKPSKFRVSNFESDHVELLPDGVQRRHWYSHSLYPTREQGAAIPALKVGDYMADASSYLMKKPEFNGWSMGGDSLPFLSSKRGRRKQRNIMNSGIRHSERKVSADQPASRDQTQPLWITLAKARKNWEVRFKPSNNGFQPYLTVREQRVPGGKPIVREGFLTNNTFRIVPSVQSSSPAVQADTQNSEPTNNTFSESVRVLNLTNIDAGNIPSLERVPMEFLNNVLNITSLMSNDEFKRKKFKCSISLETKLTICGYVLENKNR</sequence>
<dbReference type="EMBL" id="HG805981">
    <property type="protein sequence ID" value="CDW55806.1"/>
    <property type="molecule type" value="Genomic_DNA"/>
</dbReference>
<reference evidence="3" key="2">
    <citation type="submission" date="2014-03" db="EMBL/GenBank/DDBJ databases">
        <title>The whipworm genome and dual-species transcriptomics of an intimate host-pathogen interaction.</title>
        <authorList>
            <person name="Foth B.J."/>
            <person name="Tsai I.J."/>
            <person name="Reid A.J."/>
            <person name="Bancroft A.J."/>
            <person name="Nichol S."/>
            <person name="Tracey A."/>
            <person name="Holroyd N."/>
            <person name="Cotton J.A."/>
            <person name="Stanley E.J."/>
            <person name="Zarowiecki M."/>
            <person name="Liu J.Z."/>
            <person name="Huckvale T."/>
            <person name="Cooper P.J."/>
            <person name="Grencis R.K."/>
            <person name="Berriman M."/>
        </authorList>
    </citation>
    <scope>NUCLEOTIDE SEQUENCE [LARGE SCALE GENOMIC DNA]</scope>
</reference>
<reference evidence="3" key="1">
    <citation type="submission" date="2014-01" db="EMBL/GenBank/DDBJ databases">
        <authorList>
            <person name="Aslett M."/>
        </authorList>
    </citation>
    <scope>NUCLEOTIDE SEQUENCE</scope>
</reference>
<accession>A0A077Z6J7</accession>
<evidence type="ECO:0000256" key="2">
    <source>
        <dbReference type="SAM" id="SignalP"/>
    </source>
</evidence>
<feature type="region of interest" description="Disordered" evidence="1">
    <location>
        <begin position="278"/>
        <end position="299"/>
    </location>
</feature>
<evidence type="ECO:0000313" key="4">
    <source>
        <dbReference type="Proteomes" id="UP000030665"/>
    </source>
</evidence>
<protein>
    <submittedName>
        <fullName evidence="3">Uncharacterized protein</fullName>
    </submittedName>
</protein>
<feature type="compositionally biased region" description="Basic and acidic residues" evidence="1">
    <location>
        <begin position="125"/>
        <end position="135"/>
    </location>
</feature>
<evidence type="ECO:0000313" key="3">
    <source>
        <dbReference type="EMBL" id="CDW55806.1"/>
    </source>
</evidence>
<feature type="signal peptide" evidence="2">
    <location>
        <begin position="1"/>
        <end position="19"/>
    </location>
</feature>
<gene>
    <name evidence="3" type="ORF">TTRE_0000407901</name>
</gene>
<evidence type="ECO:0000256" key="1">
    <source>
        <dbReference type="SAM" id="MobiDB-lite"/>
    </source>
</evidence>
<dbReference type="AlphaFoldDB" id="A0A077Z6J7"/>
<proteinExistence type="predicted"/>
<organism evidence="3 4">
    <name type="scientific">Trichuris trichiura</name>
    <name type="common">Whipworm</name>
    <name type="synonym">Trichocephalus trichiurus</name>
    <dbReference type="NCBI Taxonomy" id="36087"/>
    <lineage>
        <taxon>Eukaryota</taxon>
        <taxon>Metazoa</taxon>
        <taxon>Ecdysozoa</taxon>
        <taxon>Nematoda</taxon>
        <taxon>Enoplea</taxon>
        <taxon>Dorylaimia</taxon>
        <taxon>Trichinellida</taxon>
        <taxon>Trichuridae</taxon>
        <taxon>Trichuris</taxon>
    </lineage>
</organism>
<feature type="chain" id="PRO_5001728402" evidence="2">
    <location>
        <begin position="20"/>
        <end position="451"/>
    </location>
</feature>